<keyword evidence="1" id="KW-0472">Membrane</keyword>
<sequence length="128" mass="14627">MIAKSVYEILPFAYISIGTACILMLEQKAAIFFAMIVFALGSKIYNMRSQNRRTDPVRKRKSGKLPTSVYNFVPFIYLFAATVIFKLYPTKLGVVIGTGLMVYSLYILIQRSSNRRHSLRDSQTYPNI</sequence>
<dbReference type="Proteomes" id="UP000267448">
    <property type="component" value="Unassembled WGS sequence"/>
</dbReference>
<accession>A0A431WUE0</accession>
<feature type="transmembrane region" description="Helical" evidence="1">
    <location>
        <begin position="91"/>
        <end position="109"/>
    </location>
</feature>
<dbReference type="PROSITE" id="PS51257">
    <property type="entry name" value="PROKAR_LIPOPROTEIN"/>
    <property type="match status" value="1"/>
</dbReference>
<feature type="transmembrane region" description="Helical" evidence="1">
    <location>
        <begin position="31"/>
        <end position="47"/>
    </location>
</feature>
<proteinExistence type="predicted"/>
<evidence type="ECO:0000313" key="3">
    <source>
        <dbReference type="Proteomes" id="UP000267448"/>
    </source>
</evidence>
<dbReference type="OrthoDB" id="6227426at2"/>
<reference evidence="2 3" key="1">
    <citation type="submission" date="2018-12" db="EMBL/GenBank/DDBJ databases">
        <authorList>
            <person name="Yu L."/>
        </authorList>
    </citation>
    <scope>NUCLEOTIDE SEQUENCE [LARGE SCALE GENOMIC DNA]</scope>
    <source>
        <strain evidence="2 3">HAW-EB2</strain>
    </source>
</reference>
<comment type="caution">
    <text evidence="2">The sequence shown here is derived from an EMBL/GenBank/DDBJ whole genome shotgun (WGS) entry which is preliminary data.</text>
</comment>
<dbReference type="AlphaFoldDB" id="A0A431WUE0"/>
<dbReference type="EMBL" id="RXNU01000004">
    <property type="protein sequence ID" value="RTR39063.1"/>
    <property type="molecule type" value="Genomic_DNA"/>
</dbReference>
<protein>
    <submittedName>
        <fullName evidence="2">Uncharacterized protein</fullName>
    </submittedName>
</protein>
<evidence type="ECO:0000256" key="1">
    <source>
        <dbReference type="SAM" id="Phobius"/>
    </source>
</evidence>
<gene>
    <name evidence="2" type="ORF">EKG38_09025</name>
</gene>
<feature type="transmembrane region" description="Helical" evidence="1">
    <location>
        <begin position="7"/>
        <end position="25"/>
    </location>
</feature>
<dbReference type="RefSeq" id="WP_126519938.1">
    <property type="nucleotide sequence ID" value="NZ_RXNU01000004.1"/>
</dbReference>
<feature type="transmembrane region" description="Helical" evidence="1">
    <location>
        <begin position="68"/>
        <end position="85"/>
    </location>
</feature>
<organism evidence="2 3">
    <name type="scientific">Shewanella canadensis</name>
    <dbReference type="NCBI Taxonomy" id="271096"/>
    <lineage>
        <taxon>Bacteria</taxon>
        <taxon>Pseudomonadati</taxon>
        <taxon>Pseudomonadota</taxon>
        <taxon>Gammaproteobacteria</taxon>
        <taxon>Alteromonadales</taxon>
        <taxon>Shewanellaceae</taxon>
        <taxon>Shewanella</taxon>
    </lineage>
</organism>
<keyword evidence="1" id="KW-1133">Transmembrane helix</keyword>
<evidence type="ECO:0000313" key="2">
    <source>
        <dbReference type="EMBL" id="RTR39063.1"/>
    </source>
</evidence>
<name>A0A431WUE0_9GAMM</name>
<keyword evidence="3" id="KW-1185">Reference proteome</keyword>
<keyword evidence="1" id="KW-0812">Transmembrane</keyword>